<feature type="region of interest" description="Disordered" evidence="1">
    <location>
        <begin position="357"/>
        <end position="384"/>
    </location>
</feature>
<dbReference type="InterPro" id="IPR011498">
    <property type="entry name" value="Kelch_2"/>
</dbReference>
<dbReference type="AlphaFoldDB" id="A0A023EZK5"/>
<accession>A0A023EZK5</accession>
<feature type="compositionally biased region" description="Basic and acidic residues" evidence="1">
    <location>
        <begin position="10"/>
        <end position="23"/>
    </location>
</feature>
<organism evidence="2">
    <name type="scientific">Triatoma infestans</name>
    <name type="common">Assassin bug</name>
    <dbReference type="NCBI Taxonomy" id="30076"/>
    <lineage>
        <taxon>Eukaryota</taxon>
        <taxon>Metazoa</taxon>
        <taxon>Ecdysozoa</taxon>
        <taxon>Arthropoda</taxon>
        <taxon>Hexapoda</taxon>
        <taxon>Insecta</taxon>
        <taxon>Pterygota</taxon>
        <taxon>Neoptera</taxon>
        <taxon>Paraneoptera</taxon>
        <taxon>Hemiptera</taxon>
        <taxon>Heteroptera</taxon>
        <taxon>Panheteroptera</taxon>
        <taxon>Cimicomorpha</taxon>
        <taxon>Reduviidae</taxon>
        <taxon>Triatominae</taxon>
        <taxon>Triatoma</taxon>
    </lineage>
</organism>
<protein>
    <recommendedName>
        <fullName evidence="3">Kelch domain-containing protein 4</fullName>
    </recommendedName>
</protein>
<dbReference type="EMBL" id="GBBI01004037">
    <property type="protein sequence ID" value="JAC14675.1"/>
    <property type="molecule type" value="mRNA"/>
</dbReference>
<sequence>MGKKQKKTGKGAEKTAAKTDKKLSQKLKKQLAASGEDDIETILAQIEKEEQERCKVVEKIIGTSPTRRAFCSLNSHPYREELIMFGGEYHNGHETWVYKDLFIYKITTDEWIFLKIPGGPPPRTSHQAVVVPSNKGELWIFGGEFTTKSESQFYHYRDLWVLQLDTKQWTQIKASGGPSARSGHRMVLCKRQLIVFGGYHDNLQDCKYFNDVYAFNLDDRTWKKIEPIGTPPLPRSGCQMVATPEGKIIIWGGYSKNKAKRDMEIGICHTDMFLLSPEKGDSMGLKWKWSTIKPGGIKCGPRSGVSAILWGNKVFTFGGSSDHETEEELTAEFHNELYTFDIQRNVWSEVILTGKKENAKPRRRKGSANEDESVEEESSSSLVSEMEEQVVEDGVFTLRVGATSSHATSSNEFQEKIVPQHPHPRINASLAIKNSKLYLYGGIYEDGDIQHTLRDFHVLDLHKLDEWKTLISCELNQEWIASSSESSDSDTSTDIEEMEV</sequence>
<dbReference type="PANTHER" id="PTHR46063">
    <property type="entry name" value="KELCH DOMAIN-CONTAINING PROTEIN"/>
    <property type="match status" value="1"/>
</dbReference>
<evidence type="ECO:0000256" key="1">
    <source>
        <dbReference type="SAM" id="MobiDB-lite"/>
    </source>
</evidence>
<reference evidence="2" key="1">
    <citation type="journal article" date="2014" name="PLoS Negl. Trop. Dis.">
        <title>An updated insight into the Sialotranscriptome of Triatoma infestans: developmental stage and geographic variations.</title>
        <authorList>
            <person name="Schwarz A."/>
            <person name="Medrano-Mercado N."/>
            <person name="Schaub G.A."/>
            <person name="Struchiner C.J."/>
            <person name="Bargues M.D."/>
            <person name="Levy M.Z."/>
            <person name="Ribeiro J.M."/>
        </authorList>
    </citation>
    <scope>NUCLEOTIDE SEQUENCE</scope>
    <source>
        <strain evidence="2">Chile</strain>
        <tissue evidence="2">Salivary glands</tissue>
    </source>
</reference>
<dbReference type="InterPro" id="IPR052588">
    <property type="entry name" value="Kelch_domain_protein"/>
</dbReference>
<evidence type="ECO:0008006" key="3">
    <source>
        <dbReference type="Google" id="ProtNLM"/>
    </source>
</evidence>
<dbReference type="SUPFAM" id="SSF117281">
    <property type="entry name" value="Kelch motif"/>
    <property type="match status" value="1"/>
</dbReference>
<feature type="region of interest" description="Disordered" evidence="1">
    <location>
        <begin position="1"/>
        <end position="24"/>
    </location>
</feature>
<dbReference type="Pfam" id="PF24681">
    <property type="entry name" value="Kelch_KLHDC2_KLHL20_DRC7"/>
    <property type="match status" value="1"/>
</dbReference>
<dbReference type="InterPro" id="IPR015915">
    <property type="entry name" value="Kelch-typ_b-propeller"/>
</dbReference>
<feature type="compositionally biased region" description="Acidic residues" evidence="1">
    <location>
        <begin position="369"/>
        <end position="378"/>
    </location>
</feature>
<dbReference type="Gene3D" id="2.120.10.80">
    <property type="entry name" value="Kelch-type beta propeller"/>
    <property type="match status" value="2"/>
</dbReference>
<dbReference type="PANTHER" id="PTHR46063:SF1">
    <property type="entry name" value="KELCH DOMAIN-CONTAINING PROTEIN 4"/>
    <property type="match status" value="1"/>
</dbReference>
<name>A0A023EZK5_TRIIF</name>
<proteinExistence type="evidence at transcript level"/>
<evidence type="ECO:0000313" key="2">
    <source>
        <dbReference type="EMBL" id="JAC14675.1"/>
    </source>
</evidence>
<dbReference type="Pfam" id="PF07646">
    <property type="entry name" value="Kelch_2"/>
    <property type="match status" value="1"/>
</dbReference>